<protein>
    <submittedName>
        <fullName evidence="1">Uncharacterized protein</fullName>
    </submittedName>
</protein>
<keyword evidence="2" id="KW-1185">Reference proteome</keyword>
<name>A0A9Q3KBM7_9BASI</name>
<proteinExistence type="predicted"/>
<organism evidence="1 2">
    <name type="scientific">Austropuccinia psidii MF-1</name>
    <dbReference type="NCBI Taxonomy" id="1389203"/>
    <lineage>
        <taxon>Eukaryota</taxon>
        <taxon>Fungi</taxon>
        <taxon>Dikarya</taxon>
        <taxon>Basidiomycota</taxon>
        <taxon>Pucciniomycotina</taxon>
        <taxon>Pucciniomycetes</taxon>
        <taxon>Pucciniales</taxon>
        <taxon>Sphaerophragmiaceae</taxon>
        <taxon>Austropuccinia</taxon>
    </lineage>
</organism>
<reference evidence="1" key="1">
    <citation type="submission" date="2021-03" db="EMBL/GenBank/DDBJ databases">
        <title>Draft genome sequence of rust myrtle Austropuccinia psidii MF-1, a brazilian biotype.</title>
        <authorList>
            <person name="Quecine M.C."/>
            <person name="Pachon D.M.R."/>
            <person name="Bonatelli M.L."/>
            <person name="Correr F.H."/>
            <person name="Franceschini L.M."/>
            <person name="Leite T.F."/>
            <person name="Margarido G.R.A."/>
            <person name="Almeida C.A."/>
            <person name="Ferrarezi J.A."/>
            <person name="Labate C.A."/>
        </authorList>
    </citation>
    <scope>NUCLEOTIDE SEQUENCE</scope>
    <source>
        <strain evidence="1">MF-1</strain>
    </source>
</reference>
<dbReference type="EMBL" id="AVOT02100047">
    <property type="protein sequence ID" value="MBW0577166.1"/>
    <property type="molecule type" value="Genomic_DNA"/>
</dbReference>
<dbReference type="Proteomes" id="UP000765509">
    <property type="component" value="Unassembled WGS sequence"/>
</dbReference>
<accession>A0A9Q3KBM7</accession>
<comment type="caution">
    <text evidence="1">The sequence shown here is derived from an EMBL/GenBank/DDBJ whole genome shotgun (WGS) entry which is preliminary data.</text>
</comment>
<sequence length="119" mass="13494">MDKNPKANSNNVKYKSAGIIRKFHICQSTTHLANTCPKRGEINEIESEKEPDLEKYDNIIEDNSDDKSSIFSESLKDIETINSTSYSMESYSHLPQLSNGQLDLSKIQDAQLMKAKPNR</sequence>
<dbReference type="AlphaFoldDB" id="A0A9Q3KBM7"/>
<gene>
    <name evidence="1" type="ORF">O181_116881</name>
</gene>
<evidence type="ECO:0000313" key="1">
    <source>
        <dbReference type="EMBL" id="MBW0577166.1"/>
    </source>
</evidence>
<evidence type="ECO:0000313" key="2">
    <source>
        <dbReference type="Proteomes" id="UP000765509"/>
    </source>
</evidence>